<evidence type="ECO:0000313" key="8">
    <source>
        <dbReference type="Proteomes" id="UP000217257"/>
    </source>
</evidence>
<dbReference type="Proteomes" id="UP000217257">
    <property type="component" value="Chromosome"/>
</dbReference>
<organism evidence="7 8">
    <name type="scientific">Cystobacter fuscus</name>
    <dbReference type="NCBI Taxonomy" id="43"/>
    <lineage>
        <taxon>Bacteria</taxon>
        <taxon>Pseudomonadati</taxon>
        <taxon>Myxococcota</taxon>
        <taxon>Myxococcia</taxon>
        <taxon>Myxococcales</taxon>
        <taxon>Cystobacterineae</taxon>
        <taxon>Archangiaceae</taxon>
        <taxon>Cystobacter</taxon>
    </lineage>
</organism>
<name>A0A250J3W2_9BACT</name>
<keyword evidence="3 6" id="KW-1133">Transmembrane helix</keyword>
<dbReference type="RefSeq" id="WP_198316619.1">
    <property type="nucleotide sequence ID" value="NZ_CP022098.1"/>
</dbReference>
<feature type="transmembrane region" description="Helical" evidence="6">
    <location>
        <begin position="105"/>
        <end position="122"/>
    </location>
</feature>
<evidence type="ECO:0000256" key="2">
    <source>
        <dbReference type="ARBA" id="ARBA00022692"/>
    </source>
</evidence>
<comment type="subcellular location">
    <subcellularLocation>
        <location evidence="1">Membrane</location>
        <topology evidence="1">Multi-pass membrane protein</topology>
    </subcellularLocation>
</comment>
<reference evidence="7 8" key="1">
    <citation type="submission" date="2017-06" db="EMBL/GenBank/DDBJ databases">
        <title>Sequencing and comparative analysis of myxobacterial genomes.</title>
        <authorList>
            <person name="Rupp O."/>
            <person name="Goesmann A."/>
            <person name="Sogaard-Andersen L."/>
        </authorList>
    </citation>
    <scope>NUCLEOTIDE SEQUENCE [LARGE SCALE GENOMIC DNA]</scope>
    <source>
        <strain evidence="7 8">DSM 52655</strain>
    </source>
</reference>
<evidence type="ECO:0000256" key="5">
    <source>
        <dbReference type="SAM" id="MobiDB-lite"/>
    </source>
</evidence>
<proteinExistence type="predicted"/>
<evidence type="ECO:0008006" key="9">
    <source>
        <dbReference type="Google" id="ProtNLM"/>
    </source>
</evidence>
<keyword evidence="2 6" id="KW-0812">Transmembrane</keyword>
<feature type="compositionally biased region" description="Basic residues" evidence="5">
    <location>
        <begin position="192"/>
        <end position="232"/>
    </location>
</feature>
<feature type="region of interest" description="Disordered" evidence="5">
    <location>
        <begin position="171"/>
        <end position="232"/>
    </location>
</feature>
<dbReference type="GO" id="GO:0016020">
    <property type="term" value="C:membrane"/>
    <property type="evidence" value="ECO:0007669"/>
    <property type="project" value="UniProtKB-SubCell"/>
</dbReference>
<dbReference type="EMBL" id="CP022098">
    <property type="protein sequence ID" value="ATB38200.1"/>
    <property type="molecule type" value="Genomic_DNA"/>
</dbReference>
<evidence type="ECO:0000256" key="6">
    <source>
        <dbReference type="SAM" id="Phobius"/>
    </source>
</evidence>
<dbReference type="AlphaFoldDB" id="A0A250J3W2"/>
<protein>
    <recommendedName>
        <fullName evidence="9">GTPase</fullName>
    </recommendedName>
</protein>
<gene>
    <name evidence="7" type="ORF">CYFUS_003633</name>
</gene>
<keyword evidence="4 6" id="KW-0472">Membrane</keyword>
<accession>A0A250J3W2</accession>
<feature type="compositionally biased region" description="Acidic residues" evidence="5">
    <location>
        <begin position="177"/>
        <end position="189"/>
    </location>
</feature>
<evidence type="ECO:0000256" key="3">
    <source>
        <dbReference type="ARBA" id="ARBA00022989"/>
    </source>
</evidence>
<dbReference type="Pfam" id="PF05128">
    <property type="entry name" value="DUF697"/>
    <property type="match status" value="1"/>
</dbReference>
<evidence type="ECO:0000313" key="7">
    <source>
        <dbReference type="EMBL" id="ATB38200.1"/>
    </source>
</evidence>
<sequence>MSWLDTLDDIRTRDFSKVSSESRDKAARDVINMCSYAAAVVSISPVPLSDVVLMLPLQTGMVMTVGHIYGRKVTKASARDLILELGTTAGLGLLARQGIKALIPIFGAMLTVAPAFAANWAMGRVAMEYFKNPGLTGDSLKEVFRRAQAEGSSLFSKDAFNRFRKQNEKNVQAVAEEANEEEAAEEEEAPAPKKKAATRKTAKKPLGKAAAKKTTGKKRTASKSSARRASAR</sequence>
<evidence type="ECO:0000256" key="4">
    <source>
        <dbReference type="ARBA" id="ARBA00023136"/>
    </source>
</evidence>
<evidence type="ECO:0000256" key="1">
    <source>
        <dbReference type="ARBA" id="ARBA00004141"/>
    </source>
</evidence>
<dbReference type="InterPro" id="IPR021147">
    <property type="entry name" value="DUF697"/>
</dbReference>
<dbReference type="KEGG" id="cfus:CYFUS_003633"/>